<gene>
    <name evidence="1" type="ORF">OCH7691_00239</name>
</gene>
<evidence type="ECO:0000313" key="2">
    <source>
        <dbReference type="Proteomes" id="UP000193200"/>
    </source>
</evidence>
<dbReference type="InterPro" id="IPR029016">
    <property type="entry name" value="GAF-like_dom_sf"/>
</dbReference>
<dbReference type="InParanoid" id="A0A1Y5RFV4"/>
<protein>
    <recommendedName>
        <fullName evidence="3">DUF484 domain-containing protein</fullName>
    </recommendedName>
</protein>
<dbReference type="OrthoDB" id="7200179at2"/>
<dbReference type="EMBL" id="FWFR01000001">
    <property type="protein sequence ID" value="SLN13711.1"/>
    <property type="molecule type" value="Genomic_DNA"/>
</dbReference>
<proteinExistence type="predicted"/>
<sequence>MKQGDRPADDPDGDTPRELAPEEVADWLTRHPNFLVENPDLLAILTPPEHRRGEAVLDMQRFMLEKLRSELDIMRSTQGELIATTRSNMSSQTQIHAAVLGLLSAGDLEHLIHTMTQDFTEILDVDAVSLCVETNSRSPLATVDGVTRLPRGTIEDLMGEDRRILLRDNTGPDRMLFGPAADLVRSDALVRLVLPNRAGEGMIAIGSRTPARFHPGQGSELLAFLARVVEDSIRLWLERNED</sequence>
<accession>A0A1Y5RFV4</accession>
<dbReference type="RefSeq" id="WP_085881600.1">
    <property type="nucleotide sequence ID" value="NZ_FWFR01000001.1"/>
</dbReference>
<dbReference type="Proteomes" id="UP000193200">
    <property type="component" value="Unassembled WGS sequence"/>
</dbReference>
<dbReference type="InterPro" id="IPR007435">
    <property type="entry name" value="DUF484"/>
</dbReference>
<name>A0A1Y5RFV4_9PROT</name>
<reference evidence="1 2" key="1">
    <citation type="submission" date="2017-03" db="EMBL/GenBank/DDBJ databases">
        <authorList>
            <person name="Afonso C.L."/>
            <person name="Miller P.J."/>
            <person name="Scott M.A."/>
            <person name="Spackman E."/>
            <person name="Goraichik I."/>
            <person name="Dimitrov K.M."/>
            <person name="Suarez D.L."/>
            <person name="Swayne D.E."/>
        </authorList>
    </citation>
    <scope>NUCLEOTIDE SEQUENCE [LARGE SCALE GENOMIC DNA]</scope>
    <source>
        <strain evidence="1 2">CECT 7691</strain>
    </source>
</reference>
<dbReference type="AlphaFoldDB" id="A0A1Y5RFV4"/>
<dbReference type="PANTHER" id="PTHR38765:SF1">
    <property type="entry name" value="DUF484 DOMAIN-CONTAINING PROTEIN"/>
    <property type="match status" value="1"/>
</dbReference>
<evidence type="ECO:0000313" key="1">
    <source>
        <dbReference type="EMBL" id="SLN13711.1"/>
    </source>
</evidence>
<organism evidence="1 2">
    <name type="scientific">Oceanibacterium hippocampi</name>
    <dbReference type="NCBI Taxonomy" id="745714"/>
    <lineage>
        <taxon>Bacteria</taxon>
        <taxon>Pseudomonadati</taxon>
        <taxon>Pseudomonadota</taxon>
        <taxon>Alphaproteobacteria</taxon>
        <taxon>Sneathiellales</taxon>
        <taxon>Sneathiellaceae</taxon>
        <taxon>Oceanibacterium</taxon>
    </lineage>
</organism>
<dbReference type="Gene3D" id="3.30.450.40">
    <property type="match status" value="1"/>
</dbReference>
<dbReference type="PANTHER" id="PTHR38765">
    <property type="entry name" value="DUF484 DOMAIN-CONTAINING PROTEIN"/>
    <property type="match status" value="1"/>
</dbReference>
<keyword evidence="2" id="KW-1185">Reference proteome</keyword>
<dbReference type="Pfam" id="PF04340">
    <property type="entry name" value="DUF484"/>
    <property type="match status" value="1"/>
</dbReference>
<evidence type="ECO:0008006" key="3">
    <source>
        <dbReference type="Google" id="ProtNLM"/>
    </source>
</evidence>
<dbReference type="FunCoup" id="A0A1Y5RFV4">
    <property type="interactions" value="6"/>
</dbReference>